<dbReference type="AlphaFoldDB" id="A0A6L2MQG5"/>
<evidence type="ECO:0000256" key="1">
    <source>
        <dbReference type="SAM" id="Coils"/>
    </source>
</evidence>
<proteinExistence type="predicted"/>
<organism evidence="2">
    <name type="scientific">Tanacetum cinerariifolium</name>
    <name type="common">Dalmatian daisy</name>
    <name type="synonym">Chrysanthemum cinerariifolium</name>
    <dbReference type="NCBI Taxonomy" id="118510"/>
    <lineage>
        <taxon>Eukaryota</taxon>
        <taxon>Viridiplantae</taxon>
        <taxon>Streptophyta</taxon>
        <taxon>Embryophyta</taxon>
        <taxon>Tracheophyta</taxon>
        <taxon>Spermatophyta</taxon>
        <taxon>Magnoliopsida</taxon>
        <taxon>eudicotyledons</taxon>
        <taxon>Gunneridae</taxon>
        <taxon>Pentapetalae</taxon>
        <taxon>asterids</taxon>
        <taxon>campanulids</taxon>
        <taxon>Asterales</taxon>
        <taxon>Asteraceae</taxon>
        <taxon>Asteroideae</taxon>
        <taxon>Anthemideae</taxon>
        <taxon>Anthemidinae</taxon>
        <taxon>Tanacetum</taxon>
    </lineage>
</organism>
<name>A0A6L2MQG5_TANCI</name>
<sequence length="718" mass="81412">MEITKLKQRVKKLERRNKVKVLKLRRLSKVGTGQRVETSDDTVMDDVSNQGRMIAEMDQDADVVLEEAKEVGNVDNTDQDAKEEESVSAELQEVVDVVTTAKLITKVVTAASTTIIAADVPVPTATTTVASKPTAAPSRRTKEVVIRDHEETTTTSIIIHTEAKSKDKGKGILNEAQARKNMMIYLKNVAGFKIDYFKEMYYDDIRPIFEAKFNTNVAFLQKTKEQIEEEESRALKRLNETPAEKAAKRKKLDDEVEELKKHLQIVPNEEDDVYTEATPLARKVPVVDYEIINQNNKPYYKIMRADARYTCSNLENSKKCLWSIKSQELEAVGIMWCTDNCIDNNTADFVSREERCVLSTEFVVFCFKNLAFCLGSTAFCLSQESCVLSLKHCVLPKDKNLAPNGESLRKCILSGPYKPTTVLVQAVDATNDSLAILKHTIVETPMNMSPENKAHFEAEKEAIHMILTGIRDEIYSTVDTYQIAQEMWEAIKRLQQGESLNIQDVKTNLFWEFESQKRVKDFAYHKEKMLMCKQAEQGVPLQAEQYDWLADTDEEVDEQELEAHYSYMAKIQEVSTADTGIDSETLEKVQNDVGYNVFANDLKHYEQSESISNTCLVKTDDSYVTPDSPDMCEDDIQNDQNDVESDDEYVTLANLIANLKLDVNENKKIQKKLKKVNTTLAQELKECKTILAETSKSLRESISVWDSCLVALQTKQAG</sequence>
<evidence type="ECO:0000313" key="2">
    <source>
        <dbReference type="EMBL" id="GEU75607.1"/>
    </source>
</evidence>
<comment type="caution">
    <text evidence="2">The sequence shown here is derived from an EMBL/GenBank/DDBJ whole genome shotgun (WGS) entry which is preliminary data.</text>
</comment>
<feature type="coiled-coil region" evidence="1">
    <location>
        <begin position="210"/>
        <end position="240"/>
    </location>
</feature>
<protein>
    <submittedName>
        <fullName evidence="2">Uncharacterized protein</fullName>
    </submittedName>
</protein>
<dbReference type="EMBL" id="BKCJ010007116">
    <property type="protein sequence ID" value="GEU75607.1"/>
    <property type="molecule type" value="Genomic_DNA"/>
</dbReference>
<accession>A0A6L2MQG5</accession>
<keyword evidence="1" id="KW-0175">Coiled coil</keyword>
<gene>
    <name evidence="2" type="ORF">Tci_047585</name>
</gene>
<reference evidence="2" key="1">
    <citation type="journal article" date="2019" name="Sci. Rep.">
        <title>Draft genome of Tanacetum cinerariifolium, the natural source of mosquito coil.</title>
        <authorList>
            <person name="Yamashiro T."/>
            <person name="Shiraishi A."/>
            <person name="Satake H."/>
            <person name="Nakayama K."/>
        </authorList>
    </citation>
    <scope>NUCLEOTIDE SEQUENCE</scope>
</reference>